<protein>
    <submittedName>
        <fullName evidence="6">Transcriptional regulator, HxlR family</fullName>
    </submittedName>
</protein>
<dbReference type="Gene3D" id="1.10.10.10">
    <property type="entry name" value="Winged helix-like DNA-binding domain superfamily/Winged helix DNA-binding domain"/>
    <property type="match status" value="1"/>
</dbReference>
<feature type="domain" description="HTH hxlR-type" evidence="5">
    <location>
        <begin position="11"/>
        <end position="110"/>
    </location>
</feature>
<gene>
    <name evidence="6" type="ORF">SBA1_880004</name>
</gene>
<dbReference type="PANTHER" id="PTHR33204">
    <property type="entry name" value="TRANSCRIPTIONAL REGULATOR, MARR FAMILY"/>
    <property type="match status" value="1"/>
</dbReference>
<keyword evidence="3" id="KW-0804">Transcription</keyword>
<keyword evidence="2" id="KW-0238">DNA-binding</keyword>
<sequence>MRRTSRSPSPCAISGLLELLTRPWTMHILWALSTNGTLRFGVLRESVPGISARVLTQRLRSLEDNGFVFRHYHKTIPPAVTYGITERMKDIEKVLEQLEQLARKWQDEGTTLPAGPAPAPRAVSQMGPRP</sequence>
<evidence type="ECO:0000256" key="4">
    <source>
        <dbReference type="SAM" id="MobiDB-lite"/>
    </source>
</evidence>
<dbReference type="Proteomes" id="UP000238701">
    <property type="component" value="Unassembled WGS sequence"/>
</dbReference>
<reference evidence="7" key="1">
    <citation type="submission" date="2018-02" db="EMBL/GenBank/DDBJ databases">
        <authorList>
            <person name="Hausmann B."/>
        </authorList>
    </citation>
    <scope>NUCLEOTIDE SEQUENCE [LARGE SCALE GENOMIC DNA]</scope>
    <source>
        <strain evidence="7">Peat soil MAG SbA1</strain>
    </source>
</reference>
<keyword evidence="1" id="KW-0805">Transcription regulation</keyword>
<evidence type="ECO:0000256" key="1">
    <source>
        <dbReference type="ARBA" id="ARBA00023015"/>
    </source>
</evidence>
<dbReference type="InterPro" id="IPR036390">
    <property type="entry name" value="WH_DNA-bd_sf"/>
</dbReference>
<dbReference type="AlphaFoldDB" id="A0A2U3L9X3"/>
<dbReference type="SUPFAM" id="SSF46785">
    <property type="entry name" value="Winged helix' DNA-binding domain"/>
    <property type="match status" value="1"/>
</dbReference>
<feature type="region of interest" description="Disordered" evidence="4">
    <location>
        <begin position="105"/>
        <end position="130"/>
    </location>
</feature>
<name>A0A2U3L9X3_9BACT</name>
<evidence type="ECO:0000313" key="7">
    <source>
        <dbReference type="Proteomes" id="UP000238701"/>
    </source>
</evidence>
<organism evidence="6 7">
    <name type="scientific">Candidatus Sulfotelmatobacter kueseliae</name>
    <dbReference type="NCBI Taxonomy" id="2042962"/>
    <lineage>
        <taxon>Bacteria</taxon>
        <taxon>Pseudomonadati</taxon>
        <taxon>Acidobacteriota</taxon>
        <taxon>Terriglobia</taxon>
        <taxon>Terriglobales</taxon>
        <taxon>Candidatus Korobacteraceae</taxon>
        <taxon>Candidatus Sulfotelmatobacter</taxon>
    </lineage>
</organism>
<dbReference type="InterPro" id="IPR036388">
    <property type="entry name" value="WH-like_DNA-bd_sf"/>
</dbReference>
<proteinExistence type="predicted"/>
<evidence type="ECO:0000256" key="3">
    <source>
        <dbReference type="ARBA" id="ARBA00023163"/>
    </source>
</evidence>
<accession>A0A2U3L9X3</accession>
<dbReference type="EMBL" id="OMOD01000186">
    <property type="protein sequence ID" value="SPF48717.1"/>
    <property type="molecule type" value="Genomic_DNA"/>
</dbReference>
<dbReference type="InterPro" id="IPR002577">
    <property type="entry name" value="HTH_HxlR"/>
</dbReference>
<evidence type="ECO:0000256" key="2">
    <source>
        <dbReference type="ARBA" id="ARBA00023125"/>
    </source>
</evidence>
<evidence type="ECO:0000313" key="6">
    <source>
        <dbReference type="EMBL" id="SPF48717.1"/>
    </source>
</evidence>
<evidence type="ECO:0000259" key="5">
    <source>
        <dbReference type="PROSITE" id="PS51118"/>
    </source>
</evidence>
<dbReference type="PROSITE" id="PS51118">
    <property type="entry name" value="HTH_HXLR"/>
    <property type="match status" value="1"/>
</dbReference>
<dbReference type="GO" id="GO:0003677">
    <property type="term" value="F:DNA binding"/>
    <property type="evidence" value="ECO:0007669"/>
    <property type="project" value="UniProtKB-KW"/>
</dbReference>
<dbReference type="Pfam" id="PF01638">
    <property type="entry name" value="HxlR"/>
    <property type="match status" value="1"/>
</dbReference>